<dbReference type="Gramene" id="Psat05G0739200-T1">
    <property type="protein sequence ID" value="KAI5412743.1"/>
    <property type="gene ID" value="KIW84_057392"/>
</dbReference>
<proteinExistence type="predicted"/>
<name>A0A9D4X321_PEA</name>
<protein>
    <recommendedName>
        <fullName evidence="4">Transferring glycosyl group transferase</fullName>
    </recommendedName>
</protein>
<dbReference type="FunFam" id="3.90.550.50:FF:000006">
    <property type="entry name" value="Fringe-related protein-like"/>
    <property type="match status" value="1"/>
</dbReference>
<dbReference type="OrthoDB" id="421979at2759"/>
<gene>
    <name evidence="2" type="ORF">KIW84_057392</name>
</gene>
<dbReference type="InterPro" id="IPR006740">
    <property type="entry name" value="DUF604"/>
</dbReference>
<dbReference type="Gramene" id="PSAT_LOCUS19806_t1">
    <property type="protein sequence ID" value="CAL5200508.1"/>
    <property type="gene ID" value="PSAT_LOCUS19806"/>
</dbReference>
<feature type="transmembrane region" description="Helical" evidence="1">
    <location>
        <begin position="12"/>
        <end position="36"/>
    </location>
</feature>
<dbReference type="EMBL" id="JAMSHJ010000005">
    <property type="protein sequence ID" value="KAI5412743.1"/>
    <property type="molecule type" value="Genomic_DNA"/>
</dbReference>
<dbReference type="AlphaFoldDB" id="A0A9D4X321"/>
<keyword evidence="1" id="KW-0472">Membrane</keyword>
<keyword evidence="1" id="KW-0812">Transmembrane</keyword>
<dbReference type="PANTHER" id="PTHR10811">
    <property type="entry name" value="FRINGE-RELATED"/>
    <property type="match status" value="1"/>
</dbReference>
<comment type="caution">
    <text evidence="2">The sequence shown here is derived from an EMBL/GenBank/DDBJ whole genome shotgun (WGS) entry which is preliminary data.</text>
</comment>
<evidence type="ECO:0008006" key="4">
    <source>
        <dbReference type="Google" id="ProtNLM"/>
    </source>
</evidence>
<evidence type="ECO:0000256" key="1">
    <source>
        <dbReference type="SAM" id="Phobius"/>
    </source>
</evidence>
<sequence length="469" mass="53239">MKSLLKTKPFTKLITVSSSFCAISLFMFIAILYFTLSEIVIPNVRSSSTQAAESDPTDVNHLVFGIASTGKSWPKRKDYVKLWWNKNIKGCVFVDNLPPEQNDSDDFAPPLCVSEDTSKFLYTYKRGLRSAIRVARVVKEIVGLNNHSNVRWYVFGDDDTVFFPENLVKTLSKYDHRLWYYVGAYSENYEGSYAFGFGMAFGGGGFAISASLANVLYEVFDSCIERYSHLYGSDARVFSCISELGVGLTYEPGFHQVDLSGNIFGLLAAHPLSLLLSLHHLDLVEPIFPQMTTSKSVQHLFEAASVDSQRILQRTVCYDKQSSRTISVSWGYAVQIFQNNELLPDILRVQETFKPWRKNLPYAGIYTFSTTRIHPDPCERPAIFYLNNVSSDKDSIISNYTKSFRDCSNDTISLKNLEVVKVVAKKLELDTKQLQSPRRQCCDVLQSNSGQVMEISIRECKYEELIYMH</sequence>
<keyword evidence="1" id="KW-1133">Transmembrane helix</keyword>
<dbReference type="Proteomes" id="UP001058974">
    <property type="component" value="Chromosome 5"/>
</dbReference>
<dbReference type="Pfam" id="PF04646">
    <property type="entry name" value="DUF604"/>
    <property type="match status" value="1"/>
</dbReference>
<reference evidence="2 3" key="1">
    <citation type="journal article" date="2022" name="Nat. Genet.">
        <title>Improved pea reference genome and pan-genome highlight genomic features and evolutionary characteristics.</title>
        <authorList>
            <person name="Yang T."/>
            <person name="Liu R."/>
            <person name="Luo Y."/>
            <person name="Hu S."/>
            <person name="Wang D."/>
            <person name="Wang C."/>
            <person name="Pandey M.K."/>
            <person name="Ge S."/>
            <person name="Xu Q."/>
            <person name="Li N."/>
            <person name="Li G."/>
            <person name="Huang Y."/>
            <person name="Saxena R.K."/>
            <person name="Ji Y."/>
            <person name="Li M."/>
            <person name="Yan X."/>
            <person name="He Y."/>
            <person name="Liu Y."/>
            <person name="Wang X."/>
            <person name="Xiang C."/>
            <person name="Varshney R.K."/>
            <person name="Ding H."/>
            <person name="Gao S."/>
            <person name="Zong X."/>
        </authorList>
    </citation>
    <scope>NUCLEOTIDE SEQUENCE [LARGE SCALE GENOMIC DNA]</scope>
    <source>
        <strain evidence="2 3">cv. Zhongwan 6</strain>
    </source>
</reference>
<organism evidence="2 3">
    <name type="scientific">Pisum sativum</name>
    <name type="common">Garden pea</name>
    <name type="synonym">Lathyrus oleraceus</name>
    <dbReference type="NCBI Taxonomy" id="3888"/>
    <lineage>
        <taxon>Eukaryota</taxon>
        <taxon>Viridiplantae</taxon>
        <taxon>Streptophyta</taxon>
        <taxon>Embryophyta</taxon>
        <taxon>Tracheophyta</taxon>
        <taxon>Spermatophyta</taxon>
        <taxon>Magnoliopsida</taxon>
        <taxon>eudicotyledons</taxon>
        <taxon>Gunneridae</taxon>
        <taxon>Pentapetalae</taxon>
        <taxon>rosids</taxon>
        <taxon>fabids</taxon>
        <taxon>Fabales</taxon>
        <taxon>Fabaceae</taxon>
        <taxon>Papilionoideae</taxon>
        <taxon>50 kb inversion clade</taxon>
        <taxon>NPAAA clade</taxon>
        <taxon>Hologalegina</taxon>
        <taxon>IRL clade</taxon>
        <taxon>Fabeae</taxon>
        <taxon>Lathyrus</taxon>
    </lineage>
</organism>
<evidence type="ECO:0000313" key="2">
    <source>
        <dbReference type="EMBL" id="KAI5412743.1"/>
    </source>
</evidence>
<evidence type="ECO:0000313" key="3">
    <source>
        <dbReference type="Proteomes" id="UP001058974"/>
    </source>
</evidence>
<dbReference type="Gene3D" id="3.90.550.50">
    <property type="match status" value="1"/>
</dbReference>
<keyword evidence="3" id="KW-1185">Reference proteome</keyword>
<accession>A0A9D4X321</accession>